<keyword evidence="1" id="KW-0547">Nucleotide-binding</keyword>
<sequence length="458" mass="54246">MFSIPDSKAVIDLILSKTQRKTPTIVHRKFSLQKIRQFYMRKIKFFEQNFKFFIEKILKNFPLIDQLHPFFCDLLNILFNRNNYKIALNQLNKAKIKISKLSQTHLKFLKYGNSLYNCKQLKKIGFGKMCKEIKKLNTPLIFLEKIRCQIKKIPKIDPHRKILLVGGSSNTGKSCLMNKLTRVNDLKKNPKKKTKFLMLGHLINKFWTWQIIDTPGITNWNLNSLTSIEMQFVVALMNLNYRILYLIDLNSEFFPKIQSQVKIFIELRKLLKKKERIFILAKTDLGWEKSIDRKKKAFIGFLNSFSQKRGLITKSSFHDEIGILEIRNQSFFLRNKTISEKHYFLIKKKKFFKTISAENNSSINLHSGQKPKMDLTRRKIPTNLFLVKKILFKLGKATSEENNFFREEKIRELKIEKNFAQKPIKKFYVCKKNKKTLKIKLKNLNILNTSSTILKKNF</sequence>
<organism evidence="4 5">
    <name type="scientific">Hemiselmis andersenii</name>
    <name type="common">Cryptophyte alga</name>
    <dbReference type="NCBI Taxonomy" id="464988"/>
    <lineage>
        <taxon>Eukaryota</taxon>
        <taxon>Cryptophyceae</taxon>
        <taxon>Cryptomonadales</taxon>
        <taxon>Hemiselmidaceae</taxon>
        <taxon>Hemiselmis</taxon>
    </lineage>
</organism>
<evidence type="ECO:0000313" key="5">
    <source>
        <dbReference type="Proteomes" id="UP000243127"/>
    </source>
</evidence>
<protein>
    <submittedName>
        <fullName evidence="4">Nog1</fullName>
    </submittedName>
</protein>
<keyword evidence="4" id="KW-0542">Nucleomorph</keyword>
<dbReference type="GeneID" id="5739816"/>
<dbReference type="InterPro" id="IPR010674">
    <property type="entry name" value="NOG1_Rossman_fold_dom"/>
</dbReference>
<dbReference type="InterPro" id="IPR027417">
    <property type="entry name" value="P-loop_NTPase"/>
</dbReference>
<feature type="domain" description="NOG1 N-terminal helical" evidence="3">
    <location>
        <begin position="4"/>
        <end position="157"/>
    </location>
</feature>
<geneLocation type="nucleomorph" evidence="4"/>
<dbReference type="PANTHER" id="PTHR45759">
    <property type="entry name" value="NUCLEOLAR GTP-BINDING PROTEIN 1"/>
    <property type="match status" value="1"/>
</dbReference>
<dbReference type="SUPFAM" id="SSF52540">
    <property type="entry name" value="P-loop containing nucleoside triphosphate hydrolases"/>
    <property type="match status" value="1"/>
</dbReference>
<evidence type="ECO:0000313" key="4">
    <source>
        <dbReference type="EMBL" id="ABW98153.1"/>
    </source>
</evidence>
<feature type="domain" description="Nucleolar GTP-binding protein 1 Rossman-fold" evidence="2">
    <location>
        <begin position="228"/>
        <end position="284"/>
    </location>
</feature>
<gene>
    <name evidence="4" type="ORF">HAN_2g335</name>
</gene>
<dbReference type="AlphaFoldDB" id="A9BKI2"/>
<name>A9BKI2_HEMAN</name>
<dbReference type="Proteomes" id="UP000243127">
    <property type="component" value="Nucleomorph 2"/>
</dbReference>
<evidence type="ECO:0000256" key="1">
    <source>
        <dbReference type="ARBA" id="ARBA00023134"/>
    </source>
</evidence>
<dbReference type="InterPro" id="IPR041623">
    <property type="entry name" value="NOG1_N"/>
</dbReference>
<dbReference type="Gene3D" id="1.20.120.1190">
    <property type="match status" value="1"/>
</dbReference>
<dbReference type="Pfam" id="PF06858">
    <property type="entry name" value="NOG1"/>
    <property type="match status" value="1"/>
</dbReference>
<dbReference type="Pfam" id="PF17835">
    <property type="entry name" value="NOG1_N"/>
    <property type="match status" value="1"/>
</dbReference>
<keyword evidence="1" id="KW-0342">GTP-binding</keyword>
<accession>A9BKI2</accession>
<reference evidence="4 5" key="1">
    <citation type="journal article" date="2007" name="Proc. Natl. Acad. Sci. U.S.A.">
        <title>Nucleomorph genome of Hemiselmis andersenii reveals complete intron loss and compaction as a driver of protein structure and function.</title>
        <authorList>
            <person name="Lane C.E."/>
            <person name="van den Heuvel K."/>
            <person name="Kozera C."/>
            <person name="Curtis B.A."/>
            <person name="Parsons B.J."/>
            <person name="Bowman S."/>
            <person name="Archibald J.M."/>
        </authorList>
    </citation>
    <scope>NUCLEOTIDE SEQUENCE [LARGE SCALE GENOMIC DNA]</scope>
    <source>
        <strain evidence="4 5">CCMP644</strain>
    </source>
</reference>
<dbReference type="EMBL" id="CP000882">
    <property type="protein sequence ID" value="ABW98153.1"/>
    <property type="molecule type" value="Genomic_DNA"/>
</dbReference>
<dbReference type="Gene3D" id="3.40.50.300">
    <property type="entry name" value="P-loop containing nucleotide triphosphate hydrolases"/>
    <property type="match status" value="1"/>
</dbReference>
<dbReference type="GO" id="GO:0005525">
    <property type="term" value="F:GTP binding"/>
    <property type="evidence" value="ECO:0007669"/>
    <property type="project" value="UniProtKB-KW"/>
</dbReference>
<evidence type="ECO:0000259" key="3">
    <source>
        <dbReference type="Pfam" id="PF17835"/>
    </source>
</evidence>
<evidence type="ECO:0000259" key="2">
    <source>
        <dbReference type="Pfam" id="PF06858"/>
    </source>
</evidence>
<proteinExistence type="predicted"/>
<dbReference type="RefSeq" id="XP_001712478.1">
    <property type="nucleotide sequence ID" value="XM_001712426.1"/>
</dbReference>